<feature type="transmembrane region" description="Helical" evidence="3">
    <location>
        <begin position="64"/>
        <end position="84"/>
    </location>
</feature>
<keyword evidence="5" id="KW-0808">Transferase</keyword>
<feature type="transmembrane region" description="Helical" evidence="3">
    <location>
        <begin position="253"/>
        <end position="274"/>
    </location>
</feature>
<evidence type="ECO:0000256" key="1">
    <source>
        <dbReference type="ARBA" id="ARBA00006464"/>
    </source>
</evidence>
<dbReference type="GO" id="GO:0000271">
    <property type="term" value="P:polysaccharide biosynthetic process"/>
    <property type="evidence" value="ECO:0007669"/>
    <property type="project" value="UniProtKB-KW"/>
</dbReference>
<comment type="similarity">
    <text evidence="1">Belongs to the bacterial sugar transferase family.</text>
</comment>
<reference evidence="6" key="1">
    <citation type="journal article" date="2011" name="J. Bacteriol.">
        <title>Genome sequences of eight morphologically diverse alphaproteobacteria.</title>
        <authorList>
            <consortium name="US DOE Joint Genome Institute"/>
            <person name="Brown P.J."/>
            <person name="Kysela D.T."/>
            <person name="Buechlein A."/>
            <person name="Hemmerich C."/>
            <person name="Brun Y.V."/>
        </authorList>
    </citation>
    <scope>NUCLEOTIDE SEQUENCE [LARGE SCALE GENOMIC DNA]</scope>
    <source>
        <strain evidence="6">ATCC 49814 / DSM 5838 / IFAM 1418</strain>
    </source>
</reference>
<dbReference type="eggNOG" id="COG2148">
    <property type="taxonomic scope" value="Bacteria"/>
</dbReference>
<keyword evidence="2" id="KW-0270">Exopolysaccharide synthesis</keyword>
<evidence type="ECO:0000313" key="5">
    <source>
        <dbReference type="EMBL" id="ACT60320.1"/>
    </source>
</evidence>
<keyword evidence="3" id="KW-0472">Membrane</keyword>
<dbReference type="Proteomes" id="UP000002745">
    <property type="component" value="Chromosome"/>
</dbReference>
<accession>C6XPQ5</accession>
<name>C6XPQ5_HIRBI</name>
<dbReference type="RefSeq" id="WP_015828470.1">
    <property type="nucleotide sequence ID" value="NC_012982.1"/>
</dbReference>
<evidence type="ECO:0000259" key="4">
    <source>
        <dbReference type="Pfam" id="PF02397"/>
    </source>
</evidence>
<dbReference type="HOGENOM" id="CLU_024920_0_0_5"/>
<dbReference type="Pfam" id="PF02397">
    <property type="entry name" value="Bac_transf"/>
    <property type="match status" value="1"/>
</dbReference>
<dbReference type="PANTHER" id="PTHR30576">
    <property type="entry name" value="COLANIC BIOSYNTHESIS UDP-GLUCOSE LIPID CARRIER TRANSFERASE"/>
    <property type="match status" value="1"/>
</dbReference>
<protein>
    <submittedName>
        <fullName evidence="5">Exopolysaccharide biosynthesis polyprenyl glycosylphosphotransferase</fullName>
    </submittedName>
</protein>
<sequence length="439" mass="50521">MMNEIVSAELANYGFSTKGKGSIWKRVVRYITRLHFQLISGLFLAVVAPALMRGRWEQFADQVASYDNSLLGTTLAFLLGFLFFYKITSFPGIRKVQYVLPSFVAGYVLIVVMFFLLRLDYSRYQFVISFGMTTSWFMVLFLLRKRVTRLRLAYIDGGRTHLLKQLGWVDLVQVKSLEERGNLPLVVDLNESLDEDWERYIADNALRGRPIFHVKQVIESLTGRMPVDHLAENKFGSLAPTTLYAPAKLYVDWFLALSALILLSPLLLVVAIAIRLESPGPAIFKQTRMGFGGKPFTIYKFRSMRQQDSTKVNRNSEMTKSDDDRITKIGRKIRGNRIDELPQILNILKGEMSWIGPRPEAMRLSSWYEEKIPFYRYRHLVRPGITGWAQVHQGHVTSVEDADVKLQYDFFYVRNLSIWLDVLVIFKTFQVVLTGNGAK</sequence>
<feature type="domain" description="Bacterial sugar transferase" evidence="4">
    <location>
        <begin position="248"/>
        <end position="433"/>
    </location>
</feature>
<evidence type="ECO:0000256" key="3">
    <source>
        <dbReference type="SAM" id="Phobius"/>
    </source>
</evidence>
<dbReference type="EMBL" id="CP001678">
    <property type="protein sequence ID" value="ACT60320.1"/>
    <property type="molecule type" value="Genomic_DNA"/>
</dbReference>
<dbReference type="InterPro" id="IPR003362">
    <property type="entry name" value="Bact_transf"/>
</dbReference>
<evidence type="ECO:0000256" key="2">
    <source>
        <dbReference type="ARBA" id="ARBA00023169"/>
    </source>
</evidence>
<organism evidence="5 6">
    <name type="scientific">Hirschia baltica (strain ATCC 49814 / DSM 5838 / IFAM 1418)</name>
    <dbReference type="NCBI Taxonomy" id="582402"/>
    <lineage>
        <taxon>Bacteria</taxon>
        <taxon>Pseudomonadati</taxon>
        <taxon>Pseudomonadota</taxon>
        <taxon>Alphaproteobacteria</taxon>
        <taxon>Hyphomonadales</taxon>
        <taxon>Hyphomonadaceae</taxon>
        <taxon>Hirschia</taxon>
    </lineage>
</organism>
<evidence type="ECO:0000313" key="6">
    <source>
        <dbReference type="Proteomes" id="UP000002745"/>
    </source>
</evidence>
<dbReference type="AlphaFoldDB" id="C6XPQ5"/>
<keyword evidence="3" id="KW-1133">Transmembrane helix</keyword>
<dbReference type="GO" id="GO:0016780">
    <property type="term" value="F:phosphotransferase activity, for other substituted phosphate groups"/>
    <property type="evidence" value="ECO:0007669"/>
    <property type="project" value="TreeGrafter"/>
</dbReference>
<keyword evidence="6" id="KW-1185">Reference proteome</keyword>
<keyword evidence="3" id="KW-0812">Transmembrane</keyword>
<gene>
    <name evidence="5" type="ordered locus">Hbal_2645</name>
</gene>
<dbReference type="KEGG" id="hba:Hbal_2645"/>
<feature type="transmembrane region" description="Helical" evidence="3">
    <location>
        <begin position="34"/>
        <end position="52"/>
    </location>
</feature>
<feature type="transmembrane region" description="Helical" evidence="3">
    <location>
        <begin position="96"/>
        <end position="117"/>
    </location>
</feature>
<dbReference type="STRING" id="582402.Hbal_2645"/>
<feature type="transmembrane region" description="Helical" evidence="3">
    <location>
        <begin position="123"/>
        <end position="143"/>
    </location>
</feature>
<dbReference type="PANTHER" id="PTHR30576:SF0">
    <property type="entry name" value="UNDECAPRENYL-PHOSPHATE N-ACETYLGALACTOSAMINYL 1-PHOSPHATE TRANSFERASE-RELATED"/>
    <property type="match status" value="1"/>
</dbReference>
<proteinExistence type="inferred from homology"/>